<dbReference type="PANTHER" id="PTHR19290">
    <property type="entry name" value="BASIC HELIX-LOOP-HELIX PROTEIN NEUROGENIN-RELATED"/>
    <property type="match status" value="1"/>
</dbReference>
<dbReference type="PANTHER" id="PTHR19290:SF102">
    <property type="entry name" value="TRANSCRIPTION FACTOR ATOH8"/>
    <property type="match status" value="1"/>
</dbReference>
<dbReference type="GO" id="GO:0003700">
    <property type="term" value="F:DNA-binding transcription factor activity"/>
    <property type="evidence" value="ECO:0007669"/>
    <property type="project" value="InterPro"/>
</dbReference>
<dbReference type="GO" id="GO:0046983">
    <property type="term" value="F:protein dimerization activity"/>
    <property type="evidence" value="ECO:0007669"/>
    <property type="project" value="InterPro"/>
</dbReference>
<feature type="compositionally biased region" description="Basic and acidic residues" evidence="7">
    <location>
        <begin position="101"/>
        <end position="119"/>
    </location>
</feature>
<feature type="domain" description="BHLH" evidence="8">
    <location>
        <begin position="264"/>
        <end position="316"/>
    </location>
</feature>
<evidence type="ECO:0000256" key="5">
    <source>
        <dbReference type="ARBA" id="ARBA00023163"/>
    </source>
</evidence>
<feature type="compositionally biased region" description="Polar residues" evidence="7">
    <location>
        <begin position="120"/>
        <end position="136"/>
    </location>
</feature>
<keyword evidence="5" id="KW-0804">Transcription</keyword>
<evidence type="ECO:0000256" key="3">
    <source>
        <dbReference type="ARBA" id="ARBA00023015"/>
    </source>
</evidence>
<keyword evidence="4" id="KW-0238">DNA-binding</keyword>
<keyword evidence="10" id="KW-1185">Reference proteome</keyword>
<keyword evidence="3" id="KW-0805">Transcription regulation</keyword>
<gene>
    <name evidence="9" type="primary">atoh8</name>
    <name evidence="9" type="ORF">CDAR_511071</name>
</gene>
<dbReference type="Proteomes" id="UP001054837">
    <property type="component" value="Unassembled WGS sequence"/>
</dbReference>
<dbReference type="PROSITE" id="PS50888">
    <property type="entry name" value="BHLH"/>
    <property type="match status" value="1"/>
</dbReference>
<dbReference type="FunFam" id="4.10.280.10:FF:000052">
    <property type="entry name" value="Protein atonal homolog 8"/>
    <property type="match status" value="1"/>
</dbReference>
<evidence type="ECO:0000313" key="9">
    <source>
        <dbReference type="EMBL" id="GIY28247.1"/>
    </source>
</evidence>
<evidence type="ECO:0000256" key="4">
    <source>
        <dbReference type="ARBA" id="ARBA00023125"/>
    </source>
</evidence>
<evidence type="ECO:0000256" key="6">
    <source>
        <dbReference type="ARBA" id="ARBA00023242"/>
    </source>
</evidence>
<feature type="region of interest" description="Disordered" evidence="7">
    <location>
        <begin position="237"/>
        <end position="267"/>
    </location>
</feature>
<feature type="compositionally biased region" description="Acidic residues" evidence="7">
    <location>
        <begin position="88"/>
        <end position="100"/>
    </location>
</feature>
<dbReference type="InterPro" id="IPR036638">
    <property type="entry name" value="HLH_DNA-bd_sf"/>
</dbReference>
<dbReference type="GO" id="GO:0045944">
    <property type="term" value="P:positive regulation of transcription by RNA polymerase II"/>
    <property type="evidence" value="ECO:0007669"/>
    <property type="project" value="TreeGrafter"/>
</dbReference>
<sequence>MKRRRLKTIKVPSTSTATTATDLQEVDALSDDSGVDVKPQCRKNHEKFSKFASEPPETATESCKRNKRKSSEPKKRDVLLMKRLRWDSEEEEEEEEEENPEDTRERDDVFDAIERERPSSGDSGCQVSVPPTTNLRKAQDEKKKRSRQWRKPKVEKDAPVIKQEPILQTYRQSVIRKHDASSTSTLHSHSSTNDLPSTTNLSSSGSCSLVTSPHCLAGQTYIPPIVKPDEYDLLVEGSEESNDKSPRTNRSVGRPRNYKSMSRQRRIEANARERTRVHTISAAFENLRKAVPAYAHNQKLSKLAILRIASAYIVALACLSQKDYSEQQTQPTLEDCVEQCTKTIQAEGRSRRRTSKESESVDASAMFSELIEGPCGQLEPIEKWARAFLGTFGMTIS</sequence>
<dbReference type="SMART" id="SM00353">
    <property type="entry name" value="HLH"/>
    <property type="match status" value="1"/>
</dbReference>
<dbReference type="SUPFAM" id="SSF47459">
    <property type="entry name" value="HLH, helix-loop-helix DNA-binding domain"/>
    <property type="match status" value="1"/>
</dbReference>
<evidence type="ECO:0000256" key="2">
    <source>
        <dbReference type="ARBA" id="ARBA00004496"/>
    </source>
</evidence>
<name>A0AAV4S677_9ARAC</name>
<feature type="compositionally biased region" description="Basic and acidic residues" evidence="7">
    <location>
        <begin position="69"/>
        <end position="87"/>
    </location>
</feature>
<proteinExistence type="predicted"/>
<dbReference type="Pfam" id="PF00010">
    <property type="entry name" value="HLH"/>
    <property type="match status" value="1"/>
</dbReference>
<feature type="region of interest" description="Disordered" evidence="7">
    <location>
        <begin position="46"/>
        <end position="208"/>
    </location>
</feature>
<dbReference type="CDD" id="cd11421">
    <property type="entry name" value="bHLH_TS_ATOH8"/>
    <property type="match status" value="1"/>
</dbReference>
<evidence type="ECO:0000259" key="8">
    <source>
        <dbReference type="PROSITE" id="PS50888"/>
    </source>
</evidence>
<evidence type="ECO:0000256" key="7">
    <source>
        <dbReference type="SAM" id="MobiDB-lite"/>
    </source>
</evidence>
<dbReference type="InterPro" id="IPR032660">
    <property type="entry name" value="ATOH8_bHLH"/>
</dbReference>
<dbReference type="GO" id="GO:0070888">
    <property type="term" value="F:E-box binding"/>
    <property type="evidence" value="ECO:0007669"/>
    <property type="project" value="TreeGrafter"/>
</dbReference>
<accession>A0AAV4S677</accession>
<dbReference type="EMBL" id="BPLQ01007158">
    <property type="protein sequence ID" value="GIY28247.1"/>
    <property type="molecule type" value="Genomic_DNA"/>
</dbReference>
<evidence type="ECO:0000256" key="1">
    <source>
        <dbReference type="ARBA" id="ARBA00004324"/>
    </source>
</evidence>
<comment type="caution">
    <text evidence="9">The sequence shown here is derived from an EMBL/GenBank/DDBJ whole genome shotgun (WGS) entry which is preliminary data.</text>
</comment>
<comment type="subcellular location">
    <subcellularLocation>
        <location evidence="2">Cytoplasm</location>
    </subcellularLocation>
    <subcellularLocation>
        <location evidence="1">Nucleus speckle</location>
    </subcellularLocation>
</comment>
<dbReference type="InterPro" id="IPR011598">
    <property type="entry name" value="bHLH_dom"/>
</dbReference>
<feature type="compositionally biased region" description="Low complexity" evidence="7">
    <location>
        <begin position="181"/>
        <end position="208"/>
    </location>
</feature>
<dbReference type="GO" id="GO:0005737">
    <property type="term" value="C:cytoplasm"/>
    <property type="evidence" value="ECO:0007669"/>
    <property type="project" value="UniProtKB-SubCell"/>
</dbReference>
<dbReference type="GO" id="GO:0009653">
    <property type="term" value="P:anatomical structure morphogenesis"/>
    <property type="evidence" value="ECO:0007669"/>
    <property type="project" value="TreeGrafter"/>
</dbReference>
<dbReference type="GO" id="GO:0016607">
    <property type="term" value="C:nuclear speck"/>
    <property type="evidence" value="ECO:0007669"/>
    <property type="project" value="UniProtKB-SubCell"/>
</dbReference>
<organism evidence="9 10">
    <name type="scientific">Caerostris darwini</name>
    <dbReference type="NCBI Taxonomy" id="1538125"/>
    <lineage>
        <taxon>Eukaryota</taxon>
        <taxon>Metazoa</taxon>
        <taxon>Ecdysozoa</taxon>
        <taxon>Arthropoda</taxon>
        <taxon>Chelicerata</taxon>
        <taxon>Arachnida</taxon>
        <taxon>Araneae</taxon>
        <taxon>Araneomorphae</taxon>
        <taxon>Entelegynae</taxon>
        <taxon>Araneoidea</taxon>
        <taxon>Araneidae</taxon>
        <taxon>Caerostris</taxon>
    </lineage>
</organism>
<dbReference type="Gene3D" id="4.10.280.10">
    <property type="entry name" value="Helix-loop-helix DNA-binding domain"/>
    <property type="match status" value="1"/>
</dbReference>
<reference evidence="9 10" key="1">
    <citation type="submission" date="2021-06" db="EMBL/GenBank/DDBJ databases">
        <title>Caerostris darwini draft genome.</title>
        <authorList>
            <person name="Kono N."/>
            <person name="Arakawa K."/>
        </authorList>
    </citation>
    <scope>NUCLEOTIDE SEQUENCE [LARGE SCALE GENOMIC DNA]</scope>
</reference>
<dbReference type="InterPro" id="IPR050359">
    <property type="entry name" value="bHLH_transcription_factors"/>
</dbReference>
<dbReference type="AlphaFoldDB" id="A0AAV4S677"/>
<evidence type="ECO:0000313" key="10">
    <source>
        <dbReference type="Proteomes" id="UP001054837"/>
    </source>
</evidence>
<protein>
    <submittedName>
        <fullName evidence="9">Protein atonal homolog 8</fullName>
    </submittedName>
</protein>
<keyword evidence="6" id="KW-0539">Nucleus</keyword>